<dbReference type="EMBL" id="BMOK01000008">
    <property type="protein sequence ID" value="GGL57047.1"/>
    <property type="molecule type" value="Genomic_DNA"/>
</dbReference>
<keyword evidence="2" id="KW-1185">Reference proteome</keyword>
<reference evidence="1" key="2">
    <citation type="submission" date="2020-09" db="EMBL/GenBank/DDBJ databases">
        <authorList>
            <person name="Sun Q."/>
            <person name="Ohkuma M."/>
        </authorList>
    </citation>
    <scope>NUCLEOTIDE SEQUENCE</scope>
    <source>
        <strain evidence="1">JCM 15325</strain>
    </source>
</reference>
<sequence length="70" mass="8118">MDEIRLKDGIEIVGLGKDGELEKMIKEYNEESNESVAIVLSTIKANDRFYRRRALRQKDITKRIIGVKSH</sequence>
<dbReference type="AlphaFoldDB" id="A0A917W379"/>
<evidence type="ECO:0000313" key="2">
    <source>
        <dbReference type="Proteomes" id="UP000654670"/>
    </source>
</evidence>
<evidence type="ECO:0000313" key="1">
    <source>
        <dbReference type="EMBL" id="GGL57047.1"/>
    </source>
</evidence>
<proteinExistence type="predicted"/>
<organism evidence="1 2">
    <name type="scientific">Sporolactobacillus putidus</name>
    <dbReference type="NCBI Taxonomy" id="492735"/>
    <lineage>
        <taxon>Bacteria</taxon>
        <taxon>Bacillati</taxon>
        <taxon>Bacillota</taxon>
        <taxon>Bacilli</taxon>
        <taxon>Bacillales</taxon>
        <taxon>Sporolactobacillaceae</taxon>
        <taxon>Sporolactobacillus</taxon>
    </lineage>
</organism>
<accession>A0A917W379</accession>
<name>A0A917W379_9BACL</name>
<protein>
    <submittedName>
        <fullName evidence="1">Uncharacterized protein</fullName>
    </submittedName>
</protein>
<gene>
    <name evidence="1" type="ORF">GCM10007968_21330</name>
</gene>
<dbReference type="Proteomes" id="UP000654670">
    <property type="component" value="Unassembled WGS sequence"/>
</dbReference>
<reference evidence="1" key="1">
    <citation type="journal article" date="2014" name="Int. J. Syst. Evol. Microbiol.">
        <title>Complete genome sequence of Corynebacterium casei LMG S-19264T (=DSM 44701T), isolated from a smear-ripened cheese.</title>
        <authorList>
            <consortium name="US DOE Joint Genome Institute (JGI-PGF)"/>
            <person name="Walter F."/>
            <person name="Albersmeier A."/>
            <person name="Kalinowski J."/>
            <person name="Ruckert C."/>
        </authorList>
    </citation>
    <scope>NUCLEOTIDE SEQUENCE</scope>
    <source>
        <strain evidence="1">JCM 15325</strain>
    </source>
</reference>
<comment type="caution">
    <text evidence="1">The sequence shown here is derived from an EMBL/GenBank/DDBJ whole genome shotgun (WGS) entry which is preliminary data.</text>
</comment>
<dbReference type="RefSeq" id="WP_188803157.1">
    <property type="nucleotide sequence ID" value="NZ_BMOK01000008.1"/>
</dbReference>